<organism evidence="1 2">
    <name type="scientific">Neolewinella antarctica</name>
    <dbReference type="NCBI Taxonomy" id="442734"/>
    <lineage>
        <taxon>Bacteria</taxon>
        <taxon>Pseudomonadati</taxon>
        <taxon>Bacteroidota</taxon>
        <taxon>Saprospiria</taxon>
        <taxon>Saprospirales</taxon>
        <taxon>Lewinellaceae</taxon>
        <taxon>Neolewinella</taxon>
    </lineage>
</organism>
<sequence>MNRTSILLLAVLVLGAGAWLILRKDATENSLADKGESRQFGYADVDRIDRIFIADRKGNRVDLTRGGVSGWLADGVPANENIMLGILQVIEGLDVQSLPSYKAIPVILEDLATSGTLIQLFDADNNKLRGYYLGGTTADETGTYAIKEGVEDPYVVHLPGFTGNVRQRVVHVGDEWRDKIYWRVDPEKVESFSIEYPKLRNKSFVLTKNGDRFQLKPFYASNQQTRNVPRGGVEGILTRYEKYYVNAYENLDEKSITAARDALPHAVIRVKEEGKPEQTMVIYPRYGANEFTNNPKTGAIVNRGGLKAYSAFINDGADWALLNVETIQPLMIGYDYF</sequence>
<dbReference type="Proteomes" id="UP000770785">
    <property type="component" value="Unassembled WGS sequence"/>
</dbReference>
<gene>
    <name evidence="1" type="ORF">GGR27_000687</name>
</gene>
<evidence type="ECO:0000313" key="2">
    <source>
        <dbReference type="Proteomes" id="UP000770785"/>
    </source>
</evidence>
<comment type="caution">
    <text evidence="1">The sequence shown here is derived from an EMBL/GenBank/DDBJ whole genome shotgun (WGS) entry which is preliminary data.</text>
</comment>
<protein>
    <recommendedName>
        <fullName evidence="3">DUF4340 domain-containing protein</fullName>
    </recommendedName>
</protein>
<reference evidence="1 2" key="1">
    <citation type="submission" date="2020-03" db="EMBL/GenBank/DDBJ databases">
        <title>Genomic Encyclopedia of Type Strains, Phase IV (KMG-IV): sequencing the most valuable type-strain genomes for metagenomic binning, comparative biology and taxonomic classification.</title>
        <authorList>
            <person name="Goeker M."/>
        </authorList>
    </citation>
    <scope>NUCLEOTIDE SEQUENCE [LARGE SCALE GENOMIC DNA]</scope>
    <source>
        <strain evidence="1 2">DSM 105096</strain>
    </source>
</reference>
<dbReference type="RefSeq" id="WP_168035969.1">
    <property type="nucleotide sequence ID" value="NZ_JAATJH010000001.1"/>
</dbReference>
<accession>A0ABX0X878</accession>
<evidence type="ECO:0000313" key="1">
    <source>
        <dbReference type="EMBL" id="NJC25206.1"/>
    </source>
</evidence>
<proteinExistence type="predicted"/>
<name>A0ABX0X878_9BACT</name>
<dbReference type="EMBL" id="JAATJH010000001">
    <property type="protein sequence ID" value="NJC25206.1"/>
    <property type="molecule type" value="Genomic_DNA"/>
</dbReference>
<keyword evidence="2" id="KW-1185">Reference proteome</keyword>
<evidence type="ECO:0008006" key="3">
    <source>
        <dbReference type="Google" id="ProtNLM"/>
    </source>
</evidence>